<protein>
    <submittedName>
        <fullName evidence="1">Uncharacterized protein</fullName>
    </submittedName>
</protein>
<keyword evidence="2" id="KW-1185">Reference proteome</keyword>
<evidence type="ECO:0000313" key="1">
    <source>
        <dbReference type="EMBL" id="KAG5632874.1"/>
    </source>
</evidence>
<organism evidence="1 2">
    <name type="scientific">Solanum commersonii</name>
    <name type="common">Commerson's wild potato</name>
    <name type="synonym">Commerson's nightshade</name>
    <dbReference type="NCBI Taxonomy" id="4109"/>
    <lineage>
        <taxon>Eukaryota</taxon>
        <taxon>Viridiplantae</taxon>
        <taxon>Streptophyta</taxon>
        <taxon>Embryophyta</taxon>
        <taxon>Tracheophyta</taxon>
        <taxon>Spermatophyta</taxon>
        <taxon>Magnoliopsida</taxon>
        <taxon>eudicotyledons</taxon>
        <taxon>Gunneridae</taxon>
        <taxon>Pentapetalae</taxon>
        <taxon>asterids</taxon>
        <taxon>lamiids</taxon>
        <taxon>Solanales</taxon>
        <taxon>Solanaceae</taxon>
        <taxon>Solanoideae</taxon>
        <taxon>Solaneae</taxon>
        <taxon>Solanum</taxon>
    </lineage>
</organism>
<evidence type="ECO:0000313" key="2">
    <source>
        <dbReference type="Proteomes" id="UP000824120"/>
    </source>
</evidence>
<sequence>MFIKDNNFIEALGYIIVVELVGDKNNGVPNNSTSQFSVLAEKKFWGRKKSYLSELEIDEKMITALELLIKK</sequence>
<comment type="caution">
    <text evidence="1">The sequence shown here is derived from an EMBL/GenBank/DDBJ whole genome shotgun (WGS) entry which is preliminary data.</text>
</comment>
<dbReference type="Proteomes" id="UP000824120">
    <property type="component" value="Chromosome 1"/>
</dbReference>
<dbReference type="AlphaFoldDB" id="A0A9J6B8F6"/>
<gene>
    <name evidence="1" type="ORF">H5410_004591</name>
</gene>
<reference evidence="1 2" key="1">
    <citation type="submission" date="2020-09" db="EMBL/GenBank/DDBJ databases">
        <title>De no assembly of potato wild relative species, Solanum commersonii.</title>
        <authorList>
            <person name="Cho K."/>
        </authorList>
    </citation>
    <scope>NUCLEOTIDE SEQUENCE [LARGE SCALE GENOMIC DNA]</scope>
    <source>
        <strain evidence="1">LZ3.2</strain>
        <tissue evidence="1">Leaf</tissue>
    </source>
</reference>
<name>A0A9J6B8F6_SOLCO</name>
<accession>A0A9J6B8F6</accession>
<dbReference type="EMBL" id="JACXVP010000001">
    <property type="protein sequence ID" value="KAG5632874.1"/>
    <property type="molecule type" value="Genomic_DNA"/>
</dbReference>
<proteinExistence type="predicted"/>